<name>A0A834MRZ6_VESGE</name>
<keyword evidence="3" id="KW-1185">Reference proteome</keyword>
<feature type="compositionally biased region" description="Basic and acidic residues" evidence="1">
    <location>
        <begin position="119"/>
        <end position="137"/>
    </location>
</feature>
<evidence type="ECO:0000313" key="2">
    <source>
        <dbReference type="EMBL" id="KAF7383192.1"/>
    </source>
</evidence>
<feature type="region of interest" description="Disordered" evidence="1">
    <location>
        <begin position="1"/>
        <end position="37"/>
    </location>
</feature>
<organism evidence="2 3">
    <name type="scientific">Vespula germanica</name>
    <name type="common">German yellow jacket</name>
    <name type="synonym">Paravespula germanica</name>
    <dbReference type="NCBI Taxonomy" id="30212"/>
    <lineage>
        <taxon>Eukaryota</taxon>
        <taxon>Metazoa</taxon>
        <taxon>Ecdysozoa</taxon>
        <taxon>Arthropoda</taxon>
        <taxon>Hexapoda</taxon>
        <taxon>Insecta</taxon>
        <taxon>Pterygota</taxon>
        <taxon>Neoptera</taxon>
        <taxon>Endopterygota</taxon>
        <taxon>Hymenoptera</taxon>
        <taxon>Apocrita</taxon>
        <taxon>Aculeata</taxon>
        <taxon>Vespoidea</taxon>
        <taxon>Vespidae</taxon>
        <taxon>Vespinae</taxon>
        <taxon>Vespula</taxon>
    </lineage>
</organism>
<comment type="caution">
    <text evidence="2">The sequence shown here is derived from an EMBL/GenBank/DDBJ whole genome shotgun (WGS) entry which is preliminary data.</text>
</comment>
<dbReference type="AlphaFoldDB" id="A0A834MRZ6"/>
<gene>
    <name evidence="2" type="ORF">HZH68_015041</name>
</gene>
<dbReference type="EMBL" id="JACSDZ010000019">
    <property type="protein sequence ID" value="KAF7383192.1"/>
    <property type="molecule type" value="Genomic_DNA"/>
</dbReference>
<evidence type="ECO:0000313" key="3">
    <source>
        <dbReference type="Proteomes" id="UP000617340"/>
    </source>
</evidence>
<dbReference type="Proteomes" id="UP000617340">
    <property type="component" value="Unassembled WGS sequence"/>
</dbReference>
<sequence>MGREERVRIRKEVTRKEKESKERNEVRKKGSQEGRKEEGIEWMALSVGFIMQGRQHVYHRVQGNGDEEDAPLRRARKRVKWNGTMGVPGNERFQKIQRSEEILFTIRTLSLDQVSLFADEEKPGKDSSRFLSKKKEKEEEEEDAEEEEEKRRKEEKEEEEER</sequence>
<reference evidence="2" key="1">
    <citation type="journal article" date="2020" name="G3 (Bethesda)">
        <title>High-Quality Assemblies for Three Invasive Social Wasps from the &lt;i&gt;Vespula&lt;/i&gt; Genus.</title>
        <authorList>
            <person name="Harrop T.W.R."/>
            <person name="Guhlin J."/>
            <person name="McLaughlin G.M."/>
            <person name="Permina E."/>
            <person name="Stockwell P."/>
            <person name="Gilligan J."/>
            <person name="Le Lec M.F."/>
            <person name="Gruber M.A.M."/>
            <person name="Quinn O."/>
            <person name="Lovegrove M."/>
            <person name="Duncan E.J."/>
            <person name="Remnant E.J."/>
            <person name="Van Eeckhoven J."/>
            <person name="Graham B."/>
            <person name="Knapp R.A."/>
            <person name="Langford K.W."/>
            <person name="Kronenberg Z."/>
            <person name="Press M.O."/>
            <person name="Eacker S.M."/>
            <person name="Wilson-Rankin E.E."/>
            <person name="Purcell J."/>
            <person name="Lester P.J."/>
            <person name="Dearden P.K."/>
        </authorList>
    </citation>
    <scope>NUCLEOTIDE SEQUENCE</scope>
    <source>
        <strain evidence="2">Linc-1</strain>
    </source>
</reference>
<accession>A0A834MRZ6</accession>
<proteinExistence type="predicted"/>
<evidence type="ECO:0000256" key="1">
    <source>
        <dbReference type="SAM" id="MobiDB-lite"/>
    </source>
</evidence>
<protein>
    <submittedName>
        <fullName evidence="2">Uncharacterized protein</fullName>
    </submittedName>
</protein>
<feature type="compositionally biased region" description="Acidic residues" evidence="1">
    <location>
        <begin position="138"/>
        <end position="148"/>
    </location>
</feature>
<feature type="region of interest" description="Disordered" evidence="1">
    <location>
        <begin position="115"/>
        <end position="162"/>
    </location>
</feature>